<dbReference type="SUPFAM" id="SSF52540">
    <property type="entry name" value="P-loop containing nucleoside triphosphate hydrolases"/>
    <property type="match status" value="1"/>
</dbReference>
<dbReference type="InterPro" id="IPR027417">
    <property type="entry name" value="P-loop_NTPase"/>
</dbReference>
<dbReference type="EMBL" id="BGZN01000074">
    <property type="protein sequence ID" value="GBR74726.1"/>
    <property type="molecule type" value="Genomic_DNA"/>
</dbReference>
<comment type="caution">
    <text evidence="3">The sequence shown here is derived from an EMBL/GenBank/DDBJ whole genome shotgun (WGS) entry which is preliminary data.</text>
</comment>
<feature type="domain" description="DUF4143" evidence="2">
    <location>
        <begin position="219"/>
        <end position="362"/>
    </location>
</feature>
<evidence type="ECO:0000313" key="3">
    <source>
        <dbReference type="EMBL" id="GBR74726.1"/>
    </source>
</evidence>
<evidence type="ECO:0000313" key="4">
    <source>
        <dbReference type="Proteomes" id="UP000269352"/>
    </source>
</evidence>
<protein>
    <submittedName>
        <fullName evidence="3">ATPase</fullName>
    </submittedName>
</protein>
<name>A0A388TCW3_TERA1</name>
<dbReference type="Gene3D" id="3.40.50.300">
    <property type="entry name" value="P-loop containing nucleotide triphosphate hydrolases"/>
    <property type="match status" value="1"/>
</dbReference>
<dbReference type="PANTHER" id="PTHR33295">
    <property type="entry name" value="ATPASE"/>
    <property type="match status" value="1"/>
</dbReference>
<reference evidence="3 4" key="1">
    <citation type="journal article" date="2019" name="ISME J.">
        <title>Genome analyses of uncultured TG2/ZB3 bacteria in 'Margulisbacteria' specifically attached to ectosymbiotic spirochetes of protists in the termite gut.</title>
        <authorList>
            <person name="Utami Y.D."/>
            <person name="Kuwahara H."/>
            <person name="Igai K."/>
            <person name="Murakami T."/>
            <person name="Sugaya K."/>
            <person name="Morikawa T."/>
            <person name="Nagura Y."/>
            <person name="Yuki M."/>
            <person name="Deevong P."/>
            <person name="Inoue T."/>
            <person name="Kihara K."/>
            <person name="Lo N."/>
            <person name="Yamada A."/>
            <person name="Ohkuma M."/>
            <person name="Hongoh Y."/>
        </authorList>
    </citation>
    <scope>NUCLEOTIDE SEQUENCE [LARGE SCALE GENOMIC DNA]</scope>
    <source>
        <strain evidence="3">NkOx7-01</strain>
    </source>
</reference>
<dbReference type="InterPro" id="IPR025420">
    <property type="entry name" value="DUF4143"/>
</dbReference>
<organism evidence="3 4">
    <name type="scientific">Termititenax aidoneus</name>
    <dbReference type="NCBI Taxonomy" id="2218524"/>
    <lineage>
        <taxon>Bacteria</taxon>
        <taxon>Bacillati</taxon>
        <taxon>Candidatus Margulisiibacteriota</taxon>
        <taxon>Candidatus Termititenacia</taxon>
        <taxon>Candidatus Termititenacales</taxon>
        <taxon>Candidatus Termititenacaceae</taxon>
        <taxon>Candidatus Termititenax</taxon>
    </lineage>
</organism>
<sequence length="405" mass="46875">MWHQRKIWPELQKDLLTTKQAMVITGPRRAGKTTTLKWLFEQIKSANKCFLDLENVGDRSIFEVIDYDNVVANLGQKYNLRLKQKMYIVIDEIQFLPNIASIVKYLYDHYDIKFILSGSSSYYLKNYFTESLSGRKFLYELFPLTFREYLEFAGKKYTFPPRNIYAEQIRFNETAFASLRNYYQDYLNFGGYPAVALAASREEKLREISEIYSAYINVDVKTLADFRSIADFRRLIELLAVRVGNRININELSMISGLARATIENYLEFLEQTYLVRTIPVESDSPAVRQRKAKKLYFVDNGIARINADLSGGQKFENAVSCQLAAQNVRISYYENKTGEIDFILRSPFGAPESQSVAIEVKETPTEADFTVLKKRAQRLGISGCYLVGREKSRKFNDYLWGGEL</sequence>
<dbReference type="Pfam" id="PF13173">
    <property type="entry name" value="AAA_14"/>
    <property type="match status" value="1"/>
</dbReference>
<keyword evidence="4" id="KW-1185">Reference proteome</keyword>
<dbReference type="AlphaFoldDB" id="A0A388TCW3"/>
<proteinExistence type="predicted"/>
<dbReference type="InterPro" id="IPR041682">
    <property type="entry name" value="AAA_14"/>
</dbReference>
<dbReference type="PANTHER" id="PTHR33295:SF18">
    <property type="entry name" value="AAA+ ATPASE DOMAIN-CONTAINING PROTEIN"/>
    <property type="match status" value="1"/>
</dbReference>
<dbReference type="Pfam" id="PF13635">
    <property type="entry name" value="DUF4143"/>
    <property type="match status" value="1"/>
</dbReference>
<evidence type="ECO:0000259" key="2">
    <source>
        <dbReference type="Pfam" id="PF13635"/>
    </source>
</evidence>
<feature type="domain" description="AAA" evidence="1">
    <location>
        <begin position="19"/>
        <end position="150"/>
    </location>
</feature>
<evidence type="ECO:0000259" key="1">
    <source>
        <dbReference type="Pfam" id="PF13173"/>
    </source>
</evidence>
<gene>
    <name evidence="3" type="ORF">NO1_1853</name>
</gene>
<dbReference type="Proteomes" id="UP000269352">
    <property type="component" value="Unassembled WGS sequence"/>
</dbReference>
<accession>A0A388TCW3</accession>